<dbReference type="PRINTS" id="PR00038">
    <property type="entry name" value="HTHLUXR"/>
</dbReference>
<evidence type="ECO:0000256" key="1">
    <source>
        <dbReference type="ARBA" id="ARBA00023015"/>
    </source>
</evidence>
<feature type="domain" description="HTH luxR-type" evidence="4">
    <location>
        <begin position="2"/>
        <end position="67"/>
    </location>
</feature>
<keyword evidence="3" id="KW-0804">Transcription</keyword>
<evidence type="ECO:0000256" key="3">
    <source>
        <dbReference type="ARBA" id="ARBA00023163"/>
    </source>
</evidence>
<dbReference type="eggNOG" id="COG2197">
    <property type="taxonomic scope" value="Bacteria"/>
</dbReference>
<dbReference type="GO" id="GO:0003677">
    <property type="term" value="F:DNA binding"/>
    <property type="evidence" value="ECO:0007669"/>
    <property type="project" value="UniProtKB-KW"/>
</dbReference>
<proteinExistence type="predicted"/>
<organism evidence="5 6">
    <name type="scientific">Mycolicibacterium vaccae ATCC 25954</name>
    <dbReference type="NCBI Taxonomy" id="1194972"/>
    <lineage>
        <taxon>Bacteria</taxon>
        <taxon>Bacillati</taxon>
        <taxon>Actinomycetota</taxon>
        <taxon>Actinomycetes</taxon>
        <taxon>Mycobacteriales</taxon>
        <taxon>Mycobacteriaceae</taxon>
        <taxon>Mycolicibacterium</taxon>
    </lineage>
</organism>
<sequence>MGRRSQLGLTPREDDILCAIAAGYTNAEISERDSVSVRTVTTQVESIFRKLGVRNRVQAARVALDCCLQDRRSSAPHYSAGLTSDQGREAS</sequence>
<dbReference type="SUPFAM" id="SSF46894">
    <property type="entry name" value="C-terminal effector domain of the bipartite response regulators"/>
    <property type="match status" value="1"/>
</dbReference>
<evidence type="ECO:0000313" key="5">
    <source>
        <dbReference type="EMBL" id="EJZ12765.1"/>
    </source>
</evidence>
<evidence type="ECO:0000313" key="6">
    <source>
        <dbReference type="Proteomes" id="UP000006072"/>
    </source>
</evidence>
<dbReference type="EMBL" id="ALQA01000002">
    <property type="protein sequence ID" value="EJZ12765.1"/>
    <property type="molecule type" value="Genomic_DNA"/>
</dbReference>
<dbReference type="AlphaFoldDB" id="K0V5C4"/>
<dbReference type="PATRIC" id="fig|1194972.3.peg.357"/>
<keyword evidence="1" id="KW-0805">Transcription regulation</keyword>
<dbReference type="PANTHER" id="PTHR44688:SF16">
    <property type="entry name" value="DNA-BINDING TRANSCRIPTIONAL ACTIVATOR DEVR_DOSR"/>
    <property type="match status" value="1"/>
</dbReference>
<evidence type="ECO:0000259" key="4">
    <source>
        <dbReference type="PROSITE" id="PS50043"/>
    </source>
</evidence>
<dbReference type="Pfam" id="PF00196">
    <property type="entry name" value="GerE"/>
    <property type="match status" value="1"/>
</dbReference>
<gene>
    <name evidence="5" type="ORF">MVAC_01745</name>
</gene>
<dbReference type="InterPro" id="IPR000792">
    <property type="entry name" value="Tscrpt_reg_LuxR_C"/>
</dbReference>
<dbReference type="InterPro" id="IPR036388">
    <property type="entry name" value="WH-like_DNA-bd_sf"/>
</dbReference>
<name>K0V5C4_MYCVA</name>
<dbReference type="SMART" id="SM00421">
    <property type="entry name" value="HTH_LUXR"/>
    <property type="match status" value="1"/>
</dbReference>
<dbReference type="Gene3D" id="1.10.10.10">
    <property type="entry name" value="Winged helix-like DNA-binding domain superfamily/Winged helix DNA-binding domain"/>
    <property type="match status" value="1"/>
</dbReference>
<keyword evidence="6" id="KW-1185">Reference proteome</keyword>
<reference evidence="5 6" key="1">
    <citation type="journal article" date="2012" name="J. Bacteriol.">
        <title>Complete Genome Sequence of Mycobacterium vaccae Type Strain ATCC 25954.</title>
        <authorList>
            <person name="Ho Y.S."/>
            <person name="Adroub S.A."/>
            <person name="Abadi M."/>
            <person name="Al Alwan B."/>
            <person name="Alkhateeb R."/>
            <person name="Gao G."/>
            <person name="Ragab A."/>
            <person name="Ali S."/>
            <person name="van Soolingen D."/>
            <person name="Bitter W."/>
            <person name="Pain A."/>
            <person name="Abdallah A.M."/>
        </authorList>
    </citation>
    <scope>NUCLEOTIDE SEQUENCE [LARGE SCALE GENOMIC DNA]</scope>
    <source>
        <strain evidence="5 6">ATCC 25954</strain>
    </source>
</reference>
<accession>K0V5C4</accession>
<dbReference type="PROSITE" id="PS50043">
    <property type="entry name" value="HTH_LUXR_2"/>
    <property type="match status" value="1"/>
</dbReference>
<dbReference type="InterPro" id="IPR016032">
    <property type="entry name" value="Sig_transdc_resp-reg_C-effctor"/>
</dbReference>
<dbReference type="GO" id="GO:0006355">
    <property type="term" value="P:regulation of DNA-templated transcription"/>
    <property type="evidence" value="ECO:0007669"/>
    <property type="project" value="InterPro"/>
</dbReference>
<dbReference type="HOGENOM" id="CLU_2423852_0_0_11"/>
<protein>
    <submittedName>
        <fullName evidence="5">LuxR family two component transcriptional regulator</fullName>
    </submittedName>
</protein>
<comment type="caution">
    <text evidence="5">The sequence shown here is derived from an EMBL/GenBank/DDBJ whole genome shotgun (WGS) entry which is preliminary data.</text>
</comment>
<dbReference type="PANTHER" id="PTHR44688">
    <property type="entry name" value="DNA-BINDING TRANSCRIPTIONAL ACTIVATOR DEVR_DOSR"/>
    <property type="match status" value="1"/>
</dbReference>
<evidence type="ECO:0000256" key="2">
    <source>
        <dbReference type="ARBA" id="ARBA00023125"/>
    </source>
</evidence>
<dbReference type="Proteomes" id="UP000006072">
    <property type="component" value="Unassembled WGS sequence"/>
</dbReference>
<dbReference type="CDD" id="cd06170">
    <property type="entry name" value="LuxR_C_like"/>
    <property type="match status" value="1"/>
</dbReference>
<keyword evidence="2" id="KW-0238">DNA-binding</keyword>